<organism evidence="1 2">
    <name type="scientific">Trichinella spiralis</name>
    <name type="common">Trichina worm</name>
    <dbReference type="NCBI Taxonomy" id="6334"/>
    <lineage>
        <taxon>Eukaryota</taxon>
        <taxon>Metazoa</taxon>
        <taxon>Ecdysozoa</taxon>
        <taxon>Nematoda</taxon>
        <taxon>Enoplea</taxon>
        <taxon>Dorylaimia</taxon>
        <taxon>Trichinellida</taxon>
        <taxon>Trichinellidae</taxon>
        <taxon>Trichinella</taxon>
    </lineage>
</organism>
<sequence>MLADSVHANLHAGYCKVSNALYDSRNDSLFTVILLTTFDYQCKRKSEKNLIWLDSVYNSGNGGSPIKCQPHGAFATDIKKQAKDTNNQASISRR</sequence>
<evidence type="ECO:0000313" key="2">
    <source>
        <dbReference type="Proteomes" id="UP000054776"/>
    </source>
</evidence>
<name>A0A0V1B7T3_TRISP</name>
<dbReference type="InParanoid" id="A0A0V1B7T3"/>
<dbReference type="Proteomes" id="UP000054776">
    <property type="component" value="Unassembled WGS sequence"/>
</dbReference>
<evidence type="ECO:0000313" key="1">
    <source>
        <dbReference type="EMBL" id="KRY33065.1"/>
    </source>
</evidence>
<dbReference type="EMBL" id="JYDH01000088">
    <property type="protein sequence ID" value="KRY33065.1"/>
    <property type="molecule type" value="Genomic_DNA"/>
</dbReference>
<comment type="caution">
    <text evidence="1">The sequence shown here is derived from an EMBL/GenBank/DDBJ whole genome shotgun (WGS) entry which is preliminary data.</text>
</comment>
<gene>
    <name evidence="1" type="ORF">T01_3576</name>
</gene>
<reference evidence="1 2" key="1">
    <citation type="submission" date="2015-01" db="EMBL/GenBank/DDBJ databases">
        <title>Evolution of Trichinella species and genotypes.</title>
        <authorList>
            <person name="Korhonen P.K."/>
            <person name="Edoardo P."/>
            <person name="Giuseppe L.R."/>
            <person name="Gasser R.B."/>
        </authorList>
    </citation>
    <scope>NUCLEOTIDE SEQUENCE [LARGE SCALE GENOMIC DNA]</scope>
    <source>
        <strain evidence="1">ISS3</strain>
    </source>
</reference>
<dbReference type="AlphaFoldDB" id="A0A0V1B7T3"/>
<protein>
    <submittedName>
        <fullName evidence="1">Uncharacterized protein</fullName>
    </submittedName>
</protein>
<dbReference type="OrthoDB" id="10482605at2759"/>
<proteinExistence type="predicted"/>
<accession>A0A0V1B7T3</accession>
<keyword evidence="2" id="KW-1185">Reference proteome</keyword>